<proteinExistence type="inferred from homology"/>
<dbReference type="PANTHER" id="PTHR43394">
    <property type="entry name" value="ATP-DEPENDENT PERMEASE MDL1, MITOCHONDRIAL"/>
    <property type="match status" value="1"/>
</dbReference>
<evidence type="ECO:0000259" key="10">
    <source>
        <dbReference type="PROSITE" id="PS50893"/>
    </source>
</evidence>
<name>A0ABQ8G8J9_9PEZI</name>
<feature type="domain" description="ABC transmembrane type-1" evidence="11">
    <location>
        <begin position="50"/>
        <end position="340"/>
    </location>
</feature>
<comment type="subcellular location">
    <subcellularLocation>
        <location evidence="1">Membrane</location>
        <topology evidence="1">Multi-pass membrane protein</topology>
    </subcellularLocation>
</comment>
<accession>A0ABQ8G8J9</accession>
<feature type="domain" description="ABC transporter" evidence="10">
    <location>
        <begin position="1021"/>
        <end position="1265"/>
    </location>
</feature>
<dbReference type="SMART" id="SM00382">
    <property type="entry name" value="AAA"/>
    <property type="match status" value="2"/>
</dbReference>
<keyword evidence="7 9" id="KW-0472">Membrane</keyword>
<dbReference type="GO" id="GO:0016787">
    <property type="term" value="F:hydrolase activity"/>
    <property type="evidence" value="ECO:0007669"/>
    <property type="project" value="UniProtKB-KW"/>
</dbReference>
<feature type="transmembrane region" description="Helical" evidence="9">
    <location>
        <begin position="96"/>
        <end position="120"/>
    </location>
</feature>
<feature type="transmembrane region" description="Helical" evidence="9">
    <location>
        <begin position="45"/>
        <end position="76"/>
    </location>
</feature>
<keyword evidence="6 9" id="KW-1133">Transmembrane helix</keyword>
<evidence type="ECO:0000256" key="9">
    <source>
        <dbReference type="SAM" id="Phobius"/>
    </source>
</evidence>
<dbReference type="Proteomes" id="UP000774617">
    <property type="component" value="Unassembled WGS sequence"/>
</dbReference>
<dbReference type="InterPro" id="IPR036640">
    <property type="entry name" value="ABC1_TM_sf"/>
</dbReference>
<dbReference type="CDD" id="cd18577">
    <property type="entry name" value="ABC_6TM_Pgp_ABCB1_D1_like"/>
    <property type="match status" value="1"/>
</dbReference>
<feature type="transmembrane region" description="Helical" evidence="9">
    <location>
        <begin position="959"/>
        <end position="977"/>
    </location>
</feature>
<evidence type="ECO:0000256" key="1">
    <source>
        <dbReference type="ARBA" id="ARBA00004141"/>
    </source>
</evidence>
<evidence type="ECO:0000256" key="4">
    <source>
        <dbReference type="ARBA" id="ARBA00022741"/>
    </source>
</evidence>
<protein>
    <submittedName>
        <fullName evidence="12">P-loop containing nucleoside triphosphate hydrolase protein</fullName>
    </submittedName>
</protein>
<dbReference type="SUPFAM" id="SSF52540">
    <property type="entry name" value="P-loop containing nucleoside triphosphate hydrolases"/>
    <property type="match status" value="2"/>
</dbReference>
<dbReference type="InterPro" id="IPR003439">
    <property type="entry name" value="ABC_transporter-like_ATP-bd"/>
</dbReference>
<feature type="transmembrane region" description="Helical" evidence="9">
    <location>
        <begin position="738"/>
        <end position="765"/>
    </location>
</feature>
<dbReference type="SUPFAM" id="SSF90123">
    <property type="entry name" value="ABC transporter transmembrane region"/>
    <property type="match status" value="2"/>
</dbReference>
<feature type="transmembrane region" description="Helical" evidence="9">
    <location>
        <begin position="276"/>
        <end position="300"/>
    </location>
</feature>
<dbReference type="InterPro" id="IPR039421">
    <property type="entry name" value="Type_1_exporter"/>
</dbReference>
<dbReference type="InterPro" id="IPR027417">
    <property type="entry name" value="P-loop_NTPase"/>
</dbReference>
<dbReference type="Pfam" id="PF00664">
    <property type="entry name" value="ABC_membrane"/>
    <property type="match status" value="2"/>
</dbReference>
<dbReference type="Gene3D" id="3.40.50.300">
    <property type="entry name" value="P-loop containing nucleotide triphosphate hydrolases"/>
    <property type="match status" value="2"/>
</dbReference>
<feature type="transmembrane region" description="Helical" evidence="9">
    <location>
        <begin position="935"/>
        <end position="952"/>
    </location>
</feature>
<dbReference type="Gene3D" id="1.20.1560.10">
    <property type="entry name" value="ABC transporter type 1, transmembrane domain"/>
    <property type="match status" value="1"/>
</dbReference>
<evidence type="ECO:0000256" key="5">
    <source>
        <dbReference type="ARBA" id="ARBA00022840"/>
    </source>
</evidence>
<organism evidence="12 13">
    <name type="scientific">Macrophomina phaseolina</name>
    <dbReference type="NCBI Taxonomy" id="35725"/>
    <lineage>
        <taxon>Eukaryota</taxon>
        <taxon>Fungi</taxon>
        <taxon>Dikarya</taxon>
        <taxon>Ascomycota</taxon>
        <taxon>Pezizomycotina</taxon>
        <taxon>Dothideomycetes</taxon>
        <taxon>Dothideomycetes incertae sedis</taxon>
        <taxon>Botryosphaeriales</taxon>
        <taxon>Botryosphaeriaceae</taxon>
        <taxon>Macrophomina</taxon>
    </lineage>
</organism>
<dbReference type="InterPro" id="IPR011527">
    <property type="entry name" value="ABC1_TM_dom"/>
</dbReference>
<feature type="transmembrane region" description="Helical" evidence="9">
    <location>
        <begin position="172"/>
        <end position="191"/>
    </location>
</feature>
<feature type="domain" description="ABC transmembrane type-1" evidence="11">
    <location>
        <begin position="698"/>
        <end position="985"/>
    </location>
</feature>
<sequence length="1272" mass="139247">MSEEASDEKLRSASRPRADSATSVKDPGALATYLRIFSFSEPIDWVLNGVATAAACGSGVALSLIQLVFGGFVGVISDFQRGISTPAEFRDDIAKYALWFVYIFIARFCLAYIFMMCMTISGTRITRTIRYKFLEATLSQEIAYFDSGDGGSVTAKVTTNGNQVQQGICEKLGFTIQAIAIFISAIVIALVKQWKLTLITITIAPVIVIVIGVTVGMDAILETKILEIYSQAGSLAEDVFSSVRNVHAFWMRPKLVEKYNVYLEKAHELGNKKSPLWGFMYCIEFFCIYAGFALAFWRGVHMYAEGEIEDPGVIITVLFSVVVAATSLTQISPYFQAFANATSAAAALFKTIDRASMINPLEGKGEMPDTINGEVELQGIHFSYPTRPDVPVLVDLSLRCPAGKTTALVGASGSGKSTIVGLLERWYNPTTGTIKLDGRRLEDLNLNWLRTRVRLVQQEPVLFNGTVFENVCNGLTGTKWEKACKEEQMKQVMEACRIANAHDFVSELPEGYDTPVGERAGLLSGGQKQRIAIARAVISNPEILLLDEATSALDPHSEGVVQQALDQAAANRTTIVIAHKLATIKHADNIVVMSKGQIVEQGTHESLLEQGGAYFRLVQAQDLGKRQSEDSTDSDENEEVEGQKTAISKTLTRASTVHASSKEHQATLDYDNYKQRGMIGIVATMLKEQRTLWPLFGVMVVACMIGAGATYPGQALVLSELMDVFQYTGSKLTDDGDFYALMFLVIALGNLVAYFALGWVSNIIAQTMTHFYRRIIFDTVLRQDIQFFDRSENTTGALASRLSSQPQQVQELFGFNLTLILVIFINLVSCCALGLAYGWKLGLVVVFGGLPPLVSAGYLRMRLEAKMNNDNSKRFADSASLAGEAVSAIRTVSSLALERKVLDRFREKVDKIVQVSIPSIVHTMFWFALTQSVEFLVMALGFWYGCRLLSTGEYTMKQFYIVFIGVFFSGQAAGQFFSYSTSITKAVAAGNYIAWLRSLQPIVAETETNRNNGPSDDDQALALEHVGFTYPTRPDTKVLRGISMDIEPGNFVAFVGGSGCGKSTMIGLLERFYDPSSGTIRLGSSPVHSLNPRLFRHNMALVQQEPTLYQGTIRENIALGLEDDDSTILDDARILAACRQANVHDFVSSLPEGLDTHTGSRGVALSGGQRQRIAIARALIREPRILLLDEATSALDTESERVVQAALNEAAVARGGRITVAVAHRLSTIKGADRIYVFLGGKVAEAGRHEELLAMGGLYAEMCKAQSLDREV</sequence>
<evidence type="ECO:0000313" key="13">
    <source>
        <dbReference type="Proteomes" id="UP000774617"/>
    </source>
</evidence>
<keyword evidence="12" id="KW-0378">Hydrolase</keyword>
<comment type="similarity">
    <text evidence="2">Belongs to the ABC transporter superfamily. ABCB family. Multidrug resistance exporter (TC 3.A.1.201) subfamily.</text>
</comment>
<comment type="caution">
    <text evidence="12">The sequence shown here is derived from an EMBL/GenBank/DDBJ whole genome shotgun (WGS) entry which is preliminary data.</text>
</comment>
<dbReference type="PROSITE" id="PS50929">
    <property type="entry name" value="ABC_TM1F"/>
    <property type="match status" value="2"/>
</dbReference>
<dbReference type="PROSITE" id="PS00211">
    <property type="entry name" value="ABC_TRANSPORTER_1"/>
    <property type="match status" value="2"/>
</dbReference>
<keyword evidence="3 9" id="KW-0812">Transmembrane</keyword>
<evidence type="ECO:0000256" key="8">
    <source>
        <dbReference type="SAM" id="MobiDB-lite"/>
    </source>
</evidence>
<dbReference type="InterPro" id="IPR003593">
    <property type="entry name" value="AAA+_ATPase"/>
</dbReference>
<dbReference type="PANTHER" id="PTHR43394:SF27">
    <property type="entry name" value="ATP-DEPENDENT TRANSLOCASE ABCB1-LIKE"/>
    <property type="match status" value="1"/>
</dbReference>
<dbReference type="CDD" id="cd03249">
    <property type="entry name" value="ABC_MTABC3_MDL1_MDL2"/>
    <property type="match status" value="2"/>
</dbReference>
<gene>
    <name evidence="12" type="ORF">B0J12DRAFT_110569</name>
</gene>
<dbReference type="PROSITE" id="PS50893">
    <property type="entry name" value="ABC_TRANSPORTER_2"/>
    <property type="match status" value="2"/>
</dbReference>
<reference evidence="12 13" key="1">
    <citation type="journal article" date="2021" name="Nat. Commun.">
        <title>Genetic determinants of endophytism in the Arabidopsis root mycobiome.</title>
        <authorList>
            <person name="Mesny F."/>
            <person name="Miyauchi S."/>
            <person name="Thiergart T."/>
            <person name="Pickel B."/>
            <person name="Atanasova L."/>
            <person name="Karlsson M."/>
            <person name="Huettel B."/>
            <person name="Barry K.W."/>
            <person name="Haridas S."/>
            <person name="Chen C."/>
            <person name="Bauer D."/>
            <person name="Andreopoulos W."/>
            <person name="Pangilinan J."/>
            <person name="LaButti K."/>
            <person name="Riley R."/>
            <person name="Lipzen A."/>
            <person name="Clum A."/>
            <person name="Drula E."/>
            <person name="Henrissat B."/>
            <person name="Kohler A."/>
            <person name="Grigoriev I.V."/>
            <person name="Martin F.M."/>
            <person name="Hacquard S."/>
        </authorList>
    </citation>
    <scope>NUCLEOTIDE SEQUENCE [LARGE SCALE GENOMIC DNA]</scope>
    <source>
        <strain evidence="12 13">MPI-SDFR-AT-0080</strain>
    </source>
</reference>
<evidence type="ECO:0000256" key="2">
    <source>
        <dbReference type="ARBA" id="ARBA00007577"/>
    </source>
</evidence>
<dbReference type="EMBL" id="JAGTJR010000015">
    <property type="protein sequence ID" value="KAH7048308.1"/>
    <property type="molecule type" value="Genomic_DNA"/>
</dbReference>
<evidence type="ECO:0000256" key="3">
    <source>
        <dbReference type="ARBA" id="ARBA00022692"/>
    </source>
</evidence>
<evidence type="ECO:0000313" key="12">
    <source>
        <dbReference type="EMBL" id="KAH7048308.1"/>
    </source>
</evidence>
<keyword evidence="4" id="KW-0547">Nucleotide-binding</keyword>
<keyword evidence="13" id="KW-1185">Reference proteome</keyword>
<feature type="transmembrane region" description="Helical" evidence="9">
    <location>
        <begin position="812"/>
        <end position="835"/>
    </location>
</feature>
<feature type="domain" description="ABC transporter" evidence="10">
    <location>
        <begin position="375"/>
        <end position="620"/>
    </location>
</feature>
<dbReference type="CDD" id="cd18578">
    <property type="entry name" value="ABC_6TM_Pgp_ABCB1_D2_like"/>
    <property type="match status" value="1"/>
</dbReference>
<feature type="transmembrane region" description="Helical" evidence="9">
    <location>
        <begin position="197"/>
        <end position="221"/>
    </location>
</feature>
<evidence type="ECO:0000256" key="6">
    <source>
        <dbReference type="ARBA" id="ARBA00022989"/>
    </source>
</evidence>
<evidence type="ECO:0000259" key="11">
    <source>
        <dbReference type="PROSITE" id="PS50929"/>
    </source>
</evidence>
<evidence type="ECO:0000256" key="7">
    <source>
        <dbReference type="ARBA" id="ARBA00023136"/>
    </source>
</evidence>
<feature type="transmembrane region" description="Helical" evidence="9">
    <location>
        <begin position="312"/>
        <end position="331"/>
    </location>
</feature>
<dbReference type="Pfam" id="PF00005">
    <property type="entry name" value="ABC_tran"/>
    <property type="match status" value="2"/>
</dbReference>
<feature type="transmembrane region" description="Helical" evidence="9">
    <location>
        <begin position="695"/>
        <end position="718"/>
    </location>
</feature>
<dbReference type="InterPro" id="IPR017871">
    <property type="entry name" value="ABC_transporter-like_CS"/>
</dbReference>
<keyword evidence="5" id="KW-0067">ATP-binding</keyword>
<feature type="region of interest" description="Disordered" evidence="8">
    <location>
        <begin position="1"/>
        <end position="24"/>
    </location>
</feature>